<organism evidence="2 3">
    <name type="scientific">Pseudomonas ulcerans</name>
    <dbReference type="NCBI Taxonomy" id="3115852"/>
    <lineage>
        <taxon>Bacteria</taxon>
        <taxon>Pseudomonadati</taxon>
        <taxon>Pseudomonadota</taxon>
        <taxon>Gammaproteobacteria</taxon>
        <taxon>Pseudomonadales</taxon>
        <taxon>Pseudomonadaceae</taxon>
        <taxon>Pseudomonas</taxon>
    </lineage>
</organism>
<dbReference type="InterPro" id="IPR003615">
    <property type="entry name" value="HNH_nuc"/>
</dbReference>
<keyword evidence="3" id="KW-1185">Reference proteome</keyword>
<keyword evidence="2" id="KW-0255">Endonuclease</keyword>
<dbReference type="GO" id="GO:0004519">
    <property type="term" value="F:endonuclease activity"/>
    <property type="evidence" value="ECO:0007669"/>
    <property type="project" value="UniProtKB-KW"/>
</dbReference>
<dbReference type="Proteomes" id="UP001335100">
    <property type="component" value="Unassembled WGS sequence"/>
</dbReference>
<proteinExistence type="predicted"/>
<keyword evidence="2" id="KW-0540">Nuclease</keyword>
<feature type="compositionally biased region" description="Basic and acidic residues" evidence="1">
    <location>
        <begin position="17"/>
        <end position="40"/>
    </location>
</feature>
<evidence type="ECO:0000313" key="3">
    <source>
        <dbReference type="Proteomes" id="UP001335100"/>
    </source>
</evidence>
<reference evidence="2 3" key="1">
    <citation type="submission" date="2024-01" db="EMBL/GenBank/DDBJ databases">
        <title>Unpublished Manusciprt.</title>
        <authorList>
            <person name="Duman M."/>
            <person name="Valdes E.G."/>
            <person name="Ajmi N."/>
            <person name="Altun S."/>
            <person name="Saticioglu I.B."/>
        </authorList>
    </citation>
    <scope>NUCLEOTIDE SEQUENCE [LARGE SCALE GENOMIC DNA]</scope>
    <source>
        <strain evidence="2 3">148P</strain>
    </source>
</reference>
<sequence>MRQVKRPANSTPSSLDSLDRTGKSERDRARDHQNDPDPKKGSFTYAAYKHEQVKRKLAQLFHNKCAYCETFFCASAPVDIEHYRPKAAVSEDPDHPGYWWLAMSWDNLLPSCIDCNRRRKQRVADASTSLEELHKASRGEHSSLALADAGKKDSFPLIDAKRRLVAESYACDDEQPYLLDPTRDDPREHLHFHIDRDSPIGIVLPGSATGHPSPRGAMSIQIYGLNRLGLVQDRTRLLRHLEFLGDLSIELGDLVVDLTDPGLAPVRKRLELLQERIHKEIRDMTAPEAPYSEMVRTWLKQFLDGL</sequence>
<dbReference type="CDD" id="cd00085">
    <property type="entry name" value="HNHc"/>
    <property type="match status" value="1"/>
</dbReference>
<keyword evidence="2" id="KW-0378">Hydrolase</keyword>
<evidence type="ECO:0000256" key="1">
    <source>
        <dbReference type="SAM" id="MobiDB-lite"/>
    </source>
</evidence>
<accession>A0ABU7HUP6</accession>
<comment type="caution">
    <text evidence="2">The sequence shown here is derived from an EMBL/GenBank/DDBJ whole genome shotgun (WGS) entry which is preliminary data.</text>
</comment>
<name>A0ABU7HUP6_9PSED</name>
<dbReference type="EMBL" id="JAZDQJ010000022">
    <property type="protein sequence ID" value="MEE1935243.1"/>
    <property type="molecule type" value="Genomic_DNA"/>
</dbReference>
<feature type="region of interest" description="Disordered" evidence="1">
    <location>
        <begin position="1"/>
        <end position="43"/>
    </location>
</feature>
<dbReference type="Gene3D" id="1.10.30.50">
    <property type="match status" value="1"/>
</dbReference>
<evidence type="ECO:0000313" key="2">
    <source>
        <dbReference type="EMBL" id="MEE1935243.1"/>
    </source>
</evidence>
<gene>
    <name evidence="2" type="ORF">V0R50_18600</name>
</gene>
<dbReference type="RefSeq" id="WP_330075995.1">
    <property type="nucleotide sequence ID" value="NZ_JAZDQJ010000022.1"/>
</dbReference>
<protein>
    <submittedName>
        <fullName evidence="2">HNH endonuclease</fullName>
    </submittedName>
</protein>